<dbReference type="RefSeq" id="WP_263052612.1">
    <property type="nucleotide sequence ID" value="NZ_CP106735.1"/>
</dbReference>
<accession>A0ABY6D6X8</accession>
<organism evidence="1 2">
    <name type="scientific">Reichenbachiella carrageenanivorans</name>
    <dbReference type="NCBI Taxonomy" id="2979869"/>
    <lineage>
        <taxon>Bacteria</taxon>
        <taxon>Pseudomonadati</taxon>
        <taxon>Bacteroidota</taxon>
        <taxon>Cytophagia</taxon>
        <taxon>Cytophagales</taxon>
        <taxon>Reichenbachiellaceae</taxon>
        <taxon>Reichenbachiella</taxon>
    </lineage>
</organism>
<dbReference type="Proteomes" id="UP001062165">
    <property type="component" value="Chromosome"/>
</dbReference>
<name>A0ABY6D6X8_9BACT</name>
<keyword evidence="2" id="KW-1185">Reference proteome</keyword>
<evidence type="ECO:0000313" key="2">
    <source>
        <dbReference type="Proteomes" id="UP001062165"/>
    </source>
</evidence>
<reference evidence="1" key="1">
    <citation type="submission" date="2022-10" db="EMBL/GenBank/DDBJ databases">
        <title>Comparative genomics and taxonomic characterization of three novel marine species of genus Reichenbachiella exhibiting antioxidant and polysaccharide degradation activities.</title>
        <authorList>
            <person name="Muhammad N."/>
            <person name="Lee Y.-J."/>
            <person name="Ko J."/>
            <person name="Kim S.-G."/>
        </authorList>
    </citation>
    <scope>NUCLEOTIDE SEQUENCE</scope>
    <source>
        <strain evidence="1">Wsw4-B4</strain>
    </source>
</reference>
<dbReference type="EMBL" id="CP106735">
    <property type="protein sequence ID" value="UXX80883.1"/>
    <property type="molecule type" value="Genomic_DNA"/>
</dbReference>
<protein>
    <submittedName>
        <fullName evidence="1">Uncharacterized protein</fullName>
    </submittedName>
</protein>
<sequence length="393" mass="45809">MSNFRKLEEVASDEYELFNAVWTIAGTTKNERIANVNRLLISHISRACANRKTSTKSLESNSMILHEDLQINLIVKDSTWDSDVFTGVLESGDYSSYTNELFSGKVVAVVKGIDLSKLLTSDDVDYQLTVGTMLLEATEGDVVTDTQMIFRTPEIINLNSSDHLIKKLINHQEELSNRLCSKHHSISFYTIKENGCWVKHVNRYYRLYTSYTNFSQFLSEIQEDLMHVFSQEQAGIRVELNIAQYVGGKYIDQCIRSLFIPRSELFFLKFVSTRQQGVKVRKDDLLSKHGKLNKMIDRHPEDEFIVYLFESVNSTHYEYVTRISYNRLDSEYFSQCIKERFEDDFSNMTYDLEVFIPTDSIEMNAMYQRIASDQREMINQRQSEVYSNFMKAR</sequence>
<proteinExistence type="predicted"/>
<evidence type="ECO:0000313" key="1">
    <source>
        <dbReference type="EMBL" id="UXX80883.1"/>
    </source>
</evidence>
<gene>
    <name evidence="1" type="ORF">N7E81_07190</name>
</gene>